<keyword evidence="5" id="KW-1185">Reference proteome</keyword>
<accession>A0A9X4EM78</accession>
<dbReference type="InterPro" id="IPR052173">
    <property type="entry name" value="Beta-lactam_resp_regulator"/>
</dbReference>
<feature type="domain" description="TonB C-terminal" evidence="2">
    <location>
        <begin position="450"/>
        <end position="507"/>
    </location>
</feature>
<dbReference type="RefSeq" id="WP_274639696.1">
    <property type="nucleotide sequence ID" value="NZ_JAIWJY010000003.1"/>
</dbReference>
<reference evidence="4" key="1">
    <citation type="submission" date="2021-09" db="EMBL/GenBank/DDBJ databases">
        <authorList>
            <person name="Smyrli M."/>
        </authorList>
    </citation>
    <scope>NUCLEOTIDE SEQUENCE</scope>
    <source>
        <strain evidence="4">LAR25</strain>
    </source>
</reference>
<dbReference type="PANTHER" id="PTHR34978">
    <property type="entry name" value="POSSIBLE SENSOR-TRANSDUCER PROTEIN BLAR"/>
    <property type="match status" value="1"/>
</dbReference>
<keyword evidence="1" id="KW-0472">Membrane</keyword>
<dbReference type="InterPro" id="IPR037682">
    <property type="entry name" value="TonB_C"/>
</dbReference>
<feature type="domain" description="Peptidase M56" evidence="3">
    <location>
        <begin position="153"/>
        <end position="250"/>
    </location>
</feature>
<evidence type="ECO:0000259" key="2">
    <source>
        <dbReference type="Pfam" id="PF03544"/>
    </source>
</evidence>
<dbReference type="Pfam" id="PF05569">
    <property type="entry name" value="Peptidase_M56"/>
    <property type="match status" value="1"/>
</dbReference>
<dbReference type="GO" id="GO:0055085">
    <property type="term" value="P:transmembrane transport"/>
    <property type="evidence" value="ECO:0007669"/>
    <property type="project" value="InterPro"/>
</dbReference>
<dbReference type="CDD" id="cd07341">
    <property type="entry name" value="M56_BlaR1_MecR1_like"/>
    <property type="match status" value="1"/>
</dbReference>
<evidence type="ECO:0000259" key="3">
    <source>
        <dbReference type="Pfam" id="PF05569"/>
    </source>
</evidence>
<protein>
    <submittedName>
        <fullName evidence="4">M56 family metallopeptidase</fullName>
    </submittedName>
</protein>
<sequence length="509" mass="59479">MINYIVQVVLFQVLFVAVYDFFLSKETFFTKNRWYLLSTALLSFMLPLFKISTVQKVVPQEYYTLLPEVVLSPQKVIEKAAWYQSVNYLDVLFWIGCLLFFVVFLVKLERIIRLVLQYGVARKENYKLVLLPNETKAFSFFNYIFLGNEIPSSKREKIIQHELVHSKQKHTLDLLFFEFLKIVMWFNPMVYVYQNRISLVHEYISDAIASKSDKKENYINHLLADIFQVEHISFINQFYKHSLIKKRIIMMTKTQSKKVKQLKYLLLIPLLGIMLLYTSCSQDNSGLEQKKENTVMYSEVEGMKRRVSDSKQSYMDMYMGFETPKSKELKLSDLTSLELSEYNEKVDGFKKNGHDVELRVFEGIENKERKVLFLDMQASLKKFKSQQKNKSIDLNNIPFSLLDKVPTFPGCIEGDKVCFNRSLQKFVKENFDTSIANELGLDSGKKRLYIKFKIDKKGNVTDIMARAPHPTLKQHAEELAHKLPQMQPGEKDGKIVATGFVLPITFNVE</sequence>
<dbReference type="PANTHER" id="PTHR34978:SF3">
    <property type="entry name" value="SLR0241 PROTEIN"/>
    <property type="match status" value="1"/>
</dbReference>
<feature type="transmembrane region" description="Helical" evidence="1">
    <location>
        <begin position="91"/>
        <end position="108"/>
    </location>
</feature>
<dbReference type="InterPro" id="IPR008756">
    <property type="entry name" value="Peptidase_M56"/>
</dbReference>
<keyword evidence="1" id="KW-0812">Transmembrane</keyword>
<feature type="transmembrane region" description="Helical" evidence="1">
    <location>
        <begin position="34"/>
        <end position="52"/>
    </location>
</feature>
<dbReference type="AlphaFoldDB" id="A0A9X4EM78"/>
<keyword evidence="1" id="KW-1133">Transmembrane helix</keyword>
<gene>
    <name evidence="4" type="ORF">LCI24_06805</name>
</gene>
<evidence type="ECO:0000256" key="1">
    <source>
        <dbReference type="SAM" id="Phobius"/>
    </source>
</evidence>
<dbReference type="EMBL" id="JAIWJY010000003">
    <property type="protein sequence ID" value="MDE1206503.1"/>
    <property type="molecule type" value="Genomic_DNA"/>
</dbReference>
<evidence type="ECO:0000313" key="4">
    <source>
        <dbReference type="EMBL" id="MDE1206503.1"/>
    </source>
</evidence>
<evidence type="ECO:0000313" key="5">
    <source>
        <dbReference type="Proteomes" id="UP001149303"/>
    </source>
</evidence>
<dbReference type="Gene3D" id="3.30.1150.10">
    <property type="match status" value="1"/>
</dbReference>
<feature type="transmembrane region" description="Helical" evidence="1">
    <location>
        <begin position="262"/>
        <end position="279"/>
    </location>
</feature>
<feature type="transmembrane region" description="Helical" evidence="1">
    <location>
        <begin position="6"/>
        <end position="22"/>
    </location>
</feature>
<comment type="caution">
    <text evidence="4">The sequence shown here is derived from an EMBL/GenBank/DDBJ whole genome shotgun (WGS) entry which is preliminary data.</text>
</comment>
<name>A0A9X4EM78_9FLAO</name>
<organism evidence="4 5">
    <name type="scientific">Tenacibaculum larymnensis</name>
    <dbReference type="NCBI Taxonomy" id="2878201"/>
    <lineage>
        <taxon>Bacteria</taxon>
        <taxon>Pseudomonadati</taxon>
        <taxon>Bacteroidota</taxon>
        <taxon>Flavobacteriia</taxon>
        <taxon>Flavobacteriales</taxon>
        <taxon>Flavobacteriaceae</taxon>
        <taxon>Tenacibaculum</taxon>
    </lineage>
</organism>
<dbReference type="Pfam" id="PF03544">
    <property type="entry name" value="TonB_C"/>
    <property type="match status" value="1"/>
</dbReference>
<dbReference type="Proteomes" id="UP001149303">
    <property type="component" value="Unassembled WGS sequence"/>
</dbReference>
<proteinExistence type="predicted"/>